<dbReference type="STRING" id="564198.BST17_08495"/>
<dbReference type="Gene3D" id="1.10.10.1120">
    <property type="entry name" value="Lysin B, C-terminal linker domain"/>
    <property type="match status" value="1"/>
</dbReference>
<keyword evidence="2" id="KW-1185">Reference proteome</keyword>
<evidence type="ECO:0000313" key="2">
    <source>
        <dbReference type="Proteomes" id="UP000192366"/>
    </source>
</evidence>
<organism evidence="1 2">
    <name type="scientific">Mycolicibacterium bacteremicum</name>
    <name type="common">Mycobacterium bacteremicum</name>
    <dbReference type="NCBI Taxonomy" id="564198"/>
    <lineage>
        <taxon>Bacteria</taxon>
        <taxon>Bacillati</taxon>
        <taxon>Actinomycetota</taxon>
        <taxon>Actinomycetes</taxon>
        <taxon>Mycobacteriales</taxon>
        <taxon>Mycobacteriaceae</taxon>
        <taxon>Mycolicibacterium</taxon>
    </lineage>
</organism>
<dbReference type="Gene3D" id="3.40.50.1820">
    <property type="entry name" value="alpha/beta hydrolase"/>
    <property type="match status" value="1"/>
</dbReference>
<accession>A0A1W9Z0D5</accession>
<dbReference type="InterPro" id="IPR041855">
    <property type="entry name" value="Lysin_B_C_ter"/>
</dbReference>
<dbReference type="EMBL" id="MVHJ01000005">
    <property type="protein sequence ID" value="ORA05788.1"/>
    <property type="molecule type" value="Genomic_DNA"/>
</dbReference>
<reference evidence="1 2" key="1">
    <citation type="submission" date="2017-02" db="EMBL/GenBank/DDBJ databases">
        <title>The new phylogeny of genus Mycobacterium.</title>
        <authorList>
            <person name="Tortoli E."/>
            <person name="Trovato A."/>
            <person name="Cirillo D.M."/>
        </authorList>
    </citation>
    <scope>NUCLEOTIDE SEQUENCE [LARGE SCALE GENOMIC DNA]</scope>
    <source>
        <strain evidence="1 2">DSM 45578</strain>
    </source>
</reference>
<dbReference type="AlphaFoldDB" id="A0A1W9Z0D5"/>
<dbReference type="OrthoDB" id="4669405at2"/>
<dbReference type="SUPFAM" id="SSF53474">
    <property type="entry name" value="alpha/beta-Hydrolases"/>
    <property type="match status" value="1"/>
</dbReference>
<dbReference type="Proteomes" id="UP000192366">
    <property type="component" value="Unassembled WGS sequence"/>
</dbReference>
<protein>
    <recommendedName>
        <fullName evidence="3">Lysin B</fullName>
    </recommendedName>
</protein>
<name>A0A1W9Z0D5_MYCBA</name>
<dbReference type="InterPro" id="IPR029058">
    <property type="entry name" value="AB_hydrolase_fold"/>
</dbReference>
<dbReference type="RefSeq" id="WP_083057038.1">
    <property type="nucleotide sequence ID" value="NZ_JACKVM010000014.1"/>
</dbReference>
<gene>
    <name evidence="1" type="ORF">BST17_08495</name>
</gene>
<evidence type="ECO:0008006" key="3">
    <source>
        <dbReference type="Google" id="ProtNLM"/>
    </source>
</evidence>
<sequence length="337" mass="37368">MAWKPPSEIGDRDPSIIDAKRKLRAYSYGQGLGETDEYTVAFGTALLLFKNKRNEQIARGQVRNMPGMALTTALDWAVKKNLKIPPYDKPEVPKARPVVFTVQGHMGGMFDGPAYFTARDLELRGLVDVQPVWYDNTKKPFNNRHGVSQLDALVNNPLELPPNTPFAVLAHSQGSIVFCDWWEQICQPNLGRWPYNQFKGGINFGNPRRPRGVVASWISDKPKPESEGLDPDCLDGPIPGVEEVSRDGDLYTNKIPGTGAAEWTQAVYLAVARGRVFGNDTLAEEIGELAMRFGNPVEILSMFQAIVIGVRGVAQLREHGDFDLRPCVDHTARILGV</sequence>
<evidence type="ECO:0000313" key="1">
    <source>
        <dbReference type="EMBL" id="ORA05788.1"/>
    </source>
</evidence>
<proteinExistence type="predicted"/>
<comment type="caution">
    <text evidence="1">The sequence shown here is derived from an EMBL/GenBank/DDBJ whole genome shotgun (WGS) entry which is preliminary data.</text>
</comment>